<dbReference type="PANTHER" id="PTHR31087">
    <property type="match status" value="1"/>
</dbReference>
<dbReference type="InterPro" id="IPR007612">
    <property type="entry name" value="LOR"/>
</dbReference>
<evidence type="ECO:0000313" key="2">
    <source>
        <dbReference type="EMBL" id="KAK9927248.1"/>
    </source>
</evidence>
<evidence type="ECO:0000313" key="3">
    <source>
        <dbReference type="Proteomes" id="UP001457282"/>
    </source>
</evidence>
<comment type="similarity">
    <text evidence="1">Belongs to the LOR family.</text>
</comment>
<dbReference type="Proteomes" id="UP001457282">
    <property type="component" value="Unassembled WGS sequence"/>
</dbReference>
<dbReference type="EMBL" id="JBEDUW010000005">
    <property type="protein sequence ID" value="KAK9927248.1"/>
    <property type="molecule type" value="Genomic_DNA"/>
</dbReference>
<dbReference type="InterPro" id="IPR025659">
    <property type="entry name" value="Tubby-like_C"/>
</dbReference>
<keyword evidence="3" id="KW-1185">Reference proteome</keyword>
<dbReference type="PANTHER" id="PTHR31087:SF153">
    <property type="entry name" value="PROTEIN LURP-ONE-RELATED 11"/>
    <property type="match status" value="1"/>
</dbReference>
<organism evidence="2 3">
    <name type="scientific">Rubus argutus</name>
    <name type="common">Southern blackberry</name>
    <dbReference type="NCBI Taxonomy" id="59490"/>
    <lineage>
        <taxon>Eukaryota</taxon>
        <taxon>Viridiplantae</taxon>
        <taxon>Streptophyta</taxon>
        <taxon>Embryophyta</taxon>
        <taxon>Tracheophyta</taxon>
        <taxon>Spermatophyta</taxon>
        <taxon>Magnoliopsida</taxon>
        <taxon>eudicotyledons</taxon>
        <taxon>Gunneridae</taxon>
        <taxon>Pentapetalae</taxon>
        <taxon>rosids</taxon>
        <taxon>fabids</taxon>
        <taxon>Rosales</taxon>
        <taxon>Rosaceae</taxon>
        <taxon>Rosoideae</taxon>
        <taxon>Rosoideae incertae sedis</taxon>
        <taxon>Rubus</taxon>
    </lineage>
</organism>
<name>A0AAW1WRJ7_RUBAR</name>
<evidence type="ECO:0000256" key="1">
    <source>
        <dbReference type="ARBA" id="ARBA00005437"/>
    </source>
</evidence>
<accession>A0AAW1WRJ7</accession>
<protein>
    <submittedName>
        <fullName evidence="2">Uncharacterized protein</fullName>
    </submittedName>
</protein>
<dbReference type="SUPFAM" id="SSF54518">
    <property type="entry name" value="Tubby C-terminal domain-like"/>
    <property type="match status" value="1"/>
</dbReference>
<gene>
    <name evidence="2" type="ORF">M0R45_024441</name>
</gene>
<dbReference type="InterPro" id="IPR038595">
    <property type="entry name" value="LOR_sf"/>
</dbReference>
<comment type="caution">
    <text evidence="2">The sequence shown here is derived from an EMBL/GenBank/DDBJ whole genome shotgun (WGS) entry which is preliminary data.</text>
</comment>
<sequence>MARVHPILVVPSIDNASFSTPSCSKPYMTSKRERFTIWMKSLVMQGNGCTVYEENGEIVYRVDNYDNKHSHEVYLMDLRGKVLFTLCEQKMCIFRPNWEAYESNDGSNTPFFRVRKSKMFGKESTYKVTMRSDGSCYMLESLAAGKSTFRIRDSYGGVIAEAKQKQSSTGVEFGDDVLSLVVEPHVDHSFIMALVTVYGLITHQI</sequence>
<dbReference type="Gene3D" id="2.40.160.200">
    <property type="entry name" value="LURP1-related"/>
    <property type="match status" value="1"/>
</dbReference>
<reference evidence="2 3" key="1">
    <citation type="journal article" date="2023" name="G3 (Bethesda)">
        <title>A chromosome-length genome assembly and annotation of blackberry (Rubus argutus, cv. 'Hillquist').</title>
        <authorList>
            <person name="Bruna T."/>
            <person name="Aryal R."/>
            <person name="Dudchenko O."/>
            <person name="Sargent D.J."/>
            <person name="Mead D."/>
            <person name="Buti M."/>
            <person name="Cavallini A."/>
            <person name="Hytonen T."/>
            <person name="Andres J."/>
            <person name="Pham M."/>
            <person name="Weisz D."/>
            <person name="Mascagni F."/>
            <person name="Usai G."/>
            <person name="Natali L."/>
            <person name="Bassil N."/>
            <person name="Fernandez G.E."/>
            <person name="Lomsadze A."/>
            <person name="Armour M."/>
            <person name="Olukolu B."/>
            <person name="Poorten T."/>
            <person name="Britton C."/>
            <person name="Davik J."/>
            <person name="Ashrafi H."/>
            <person name="Aiden E.L."/>
            <person name="Borodovsky M."/>
            <person name="Worthington M."/>
        </authorList>
    </citation>
    <scope>NUCLEOTIDE SEQUENCE [LARGE SCALE GENOMIC DNA]</scope>
    <source>
        <strain evidence="2">PI 553951</strain>
    </source>
</reference>
<dbReference type="AlphaFoldDB" id="A0AAW1WRJ7"/>
<dbReference type="Pfam" id="PF04525">
    <property type="entry name" value="LOR"/>
    <property type="match status" value="1"/>
</dbReference>
<proteinExistence type="inferred from homology"/>